<comment type="caution">
    <text evidence="1">The sequence shown here is derived from an EMBL/GenBank/DDBJ whole genome shotgun (WGS) entry which is preliminary data.</text>
</comment>
<gene>
    <name evidence="1" type="ORF">VNO77_34017</name>
</gene>
<sequence>MAILPTSVLKSRNISFSSVSRMSPGLASNSLCGFLGYASCTKAFETNTVIGPMHLRPLVVKCKQSTLPSDGKRGKEVLVETELQLFPHIRDAEKPLELSWFSSF</sequence>
<proteinExistence type="predicted"/>
<keyword evidence="2" id="KW-1185">Reference proteome</keyword>
<accession>A0AAN9PZG5</accession>
<organism evidence="1 2">
    <name type="scientific">Canavalia gladiata</name>
    <name type="common">Sword bean</name>
    <name type="synonym">Dolichos gladiatus</name>
    <dbReference type="NCBI Taxonomy" id="3824"/>
    <lineage>
        <taxon>Eukaryota</taxon>
        <taxon>Viridiplantae</taxon>
        <taxon>Streptophyta</taxon>
        <taxon>Embryophyta</taxon>
        <taxon>Tracheophyta</taxon>
        <taxon>Spermatophyta</taxon>
        <taxon>Magnoliopsida</taxon>
        <taxon>eudicotyledons</taxon>
        <taxon>Gunneridae</taxon>
        <taxon>Pentapetalae</taxon>
        <taxon>rosids</taxon>
        <taxon>fabids</taxon>
        <taxon>Fabales</taxon>
        <taxon>Fabaceae</taxon>
        <taxon>Papilionoideae</taxon>
        <taxon>50 kb inversion clade</taxon>
        <taxon>NPAAA clade</taxon>
        <taxon>indigoferoid/millettioid clade</taxon>
        <taxon>Phaseoleae</taxon>
        <taxon>Canavalia</taxon>
    </lineage>
</organism>
<dbReference type="AlphaFoldDB" id="A0AAN9PZG5"/>
<name>A0AAN9PZG5_CANGL</name>
<dbReference type="EMBL" id="JAYMYQ010000008">
    <property type="protein sequence ID" value="KAK7315469.1"/>
    <property type="molecule type" value="Genomic_DNA"/>
</dbReference>
<protein>
    <submittedName>
        <fullName evidence="1">Uncharacterized protein</fullName>
    </submittedName>
</protein>
<evidence type="ECO:0000313" key="1">
    <source>
        <dbReference type="EMBL" id="KAK7315469.1"/>
    </source>
</evidence>
<dbReference type="Proteomes" id="UP001367508">
    <property type="component" value="Unassembled WGS sequence"/>
</dbReference>
<evidence type="ECO:0000313" key="2">
    <source>
        <dbReference type="Proteomes" id="UP001367508"/>
    </source>
</evidence>
<reference evidence="1 2" key="1">
    <citation type="submission" date="2024-01" db="EMBL/GenBank/DDBJ databases">
        <title>The genomes of 5 underutilized Papilionoideae crops provide insights into root nodulation and disease resistanc.</title>
        <authorList>
            <person name="Jiang F."/>
        </authorList>
    </citation>
    <scope>NUCLEOTIDE SEQUENCE [LARGE SCALE GENOMIC DNA]</scope>
    <source>
        <strain evidence="1">LVBAO_FW01</strain>
        <tissue evidence="1">Leaves</tissue>
    </source>
</reference>